<dbReference type="PANTHER" id="PTHR48111">
    <property type="entry name" value="REGULATOR OF RPOS"/>
    <property type="match status" value="1"/>
</dbReference>
<feature type="DNA-binding region" description="OmpR/PhoB-type" evidence="3">
    <location>
        <begin position="124"/>
        <end position="219"/>
    </location>
</feature>
<dbReference type="SMART" id="SM00862">
    <property type="entry name" value="Trans_reg_C"/>
    <property type="match status" value="1"/>
</dbReference>
<proteinExistence type="predicted"/>
<dbReference type="CDD" id="cd00383">
    <property type="entry name" value="trans_reg_C"/>
    <property type="match status" value="1"/>
</dbReference>
<evidence type="ECO:0000313" key="7">
    <source>
        <dbReference type="Proteomes" id="UP000644610"/>
    </source>
</evidence>
<dbReference type="PROSITE" id="PS51755">
    <property type="entry name" value="OMPR_PHOB"/>
    <property type="match status" value="1"/>
</dbReference>
<evidence type="ECO:0000256" key="3">
    <source>
        <dbReference type="PROSITE-ProRule" id="PRU01091"/>
    </source>
</evidence>
<feature type="modified residue" description="4-aspartylphosphate" evidence="2">
    <location>
        <position position="51"/>
    </location>
</feature>
<dbReference type="Pfam" id="PF00486">
    <property type="entry name" value="Trans_reg_C"/>
    <property type="match status" value="1"/>
</dbReference>
<keyword evidence="7" id="KW-1185">Reference proteome</keyword>
<name>A0A8J3XSP5_9ACTN</name>
<feature type="domain" description="Response regulatory" evidence="4">
    <location>
        <begin position="2"/>
        <end position="116"/>
    </location>
</feature>
<feature type="domain" description="OmpR/PhoB-type" evidence="5">
    <location>
        <begin position="124"/>
        <end position="219"/>
    </location>
</feature>
<dbReference type="PROSITE" id="PS50110">
    <property type="entry name" value="RESPONSE_REGULATORY"/>
    <property type="match status" value="1"/>
</dbReference>
<dbReference type="GO" id="GO:0032993">
    <property type="term" value="C:protein-DNA complex"/>
    <property type="evidence" value="ECO:0007669"/>
    <property type="project" value="TreeGrafter"/>
</dbReference>
<dbReference type="InterPro" id="IPR001867">
    <property type="entry name" value="OmpR/PhoB-type_DNA-bd"/>
</dbReference>
<dbReference type="GO" id="GO:0006355">
    <property type="term" value="P:regulation of DNA-templated transcription"/>
    <property type="evidence" value="ECO:0007669"/>
    <property type="project" value="InterPro"/>
</dbReference>
<keyword evidence="2" id="KW-0597">Phosphoprotein</keyword>
<protein>
    <submittedName>
        <fullName evidence="6">DNA-binding response regulator</fullName>
    </submittedName>
</protein>
<dbReference type="Pfam" id="PF00072">
    <property type="entry name" value="Response_reg"/>
    <property type="match status" value="1"/>
</dbReference>
<dbReference type="SMART" id="SM00448">
    <property type="entry name" value="REC"/>
    <property type="match status" value="1"/>
</dbReference>
<dbReference type="AlphaFoldDB" id="A0A8J3XSP5"/>
<dbReference type="GO" id="GO:0005829">
    <property type="term" value="C:cytosol"/>
    <property type="evidence" value="ECO:0007669"/>
    <property type="project" value="TreeGrafter"/>
</dbReference>
<dbReference type="PANTHER" id="PTHR48111:SF36">
    <property type="entry name" value="TRANSCRIPTIONAL REGULATORY PROTEIN CUTR"/>
    <property type="match status" value="1"/>
</dbReference>
<accession>A0A8J3XSP5</accession>
<evidence type="ECO:0000256" key="1">
    <source>
        <dbReference type="ARBA" id="ARBA00023125"/>
    </source>
</evidence>
<dbReference type="InterPro" id="IPR039420">
    <property type="entry name" value="WalR-like"/>
</dbReference>
<evidence type="ECO:0000259" key="5">
    <source>
        <dbReference type="PROSITE" id="PS51755"/>
    </source>
</evidence>
<reference evidence="6" key="1">
    <citation type="submission" date="2021-01" db="EMBL/GenBank/DDBJ databases">
        <title>Whole genome shotgun sequence of Planotetraspora silvatica NBRC 100141.</title>
        <authorList>
            <person name="Komaki H."/>
            <person name="Tamura T."/>
        </authorList>
    </citation>
    <scope>NUCLEOTIDE SEQUENCE</scope>
    <source>
        <strain evidence="6">NBRC 100141</strain>
    </source>
</reference>
<dbReference type="RefSeq" id="WP_203980205.1">
    <property type="nucleotide sequence ID" value="NZ_BAAAKY010000019.1"/>
</dbReference>
<dbReference type="Gene3D" id="6.10.250.690">
    <property type="match status" value="1"/>
</dbReference>
<gene>
    <name evidence="6" type="ORF">Psi02_71450</name>
</gene>
<dbReference type="GO" id="GO:0000156">
    <property type="term" value="F:phosphorelay response regulator activity"/>
    <property type="evidence" value="ECO:0007669"/>
    <property type="project" value="TreeGrafter"/>
</dbReference>
<dbReference type="InterPro" id="IPR001789">
    <property type="entry name" value="Sig_transdc_resp-reg_receiver"/>
</dbReference>
<keyword evidence="1 3" id="KW-0238">DNA-binding</keyword>
<dbReference type="Gene3D" id="3.40.50.2300">
    <property type="match status" value="1"/>
</dbReference>
<comment type="caution">
    <text evidence="6">The sequence shown here is derived from an EMBL/GenBank/DDBJ whole genome shotgun (WGS) entry which is preliminary data.</text>
</comment>
<organism evidence="6 7">
    <name type="scientific">Planotetraspora silvatica</name>
    <dbReference type="NCBI Taxonomy" id="234614"/>
    <lineage>
        <taxon>Bacteria</taxon>
        <taxon>Bacillati</taxon>
        <taxon>Actinomycetota</taxon>
        <taxon>Actinomycetes</taxon>
        <taxon>Streptosporangiales</taxon>
        <taxon>Streptosporangiaceae</taxon>
        <taxon>Planotetraspora</taxon>
    </lineage>
</organism>
<evidence type="ECO:0000313" key="6">
    <source>
        <dbReference type="EMBL" id="GII50721.1"/>
    </source>
</evidence>
<dbReference type="InterPro" id="IPR011006">
    <property type="entry name" value="CheY-like_superfamily"/>
</dbReference>
<sequence>MRILVVEDDDALAEVVAEGLRDQGMAVDLAYDGLAAAAKLDLTAYDVVVLDRDLPSLHGDTLCQMITERAHRPMVLMLTAASAPGDRVSGLTLGADDYLAKPFHFPELILRIQALARRKPDARPRMLHVAGIALDPLRRTAVRDGLRLDLSVKEFAVLEALLRASPGFLSTETLLEQVWDENADSFTNTVTVTVGRLRRKLGDPPVIATARGVGYRIASSTGLQRHAGE</sequence>
<dbReference type="SUPFAM" id="SSF52172">
    <property type="entry name" value="CheY-like"/>
    <property type="match status" value="1"/>
</dbReference>
<dbReference type="EMBL" id="BOOQ01000055">
    <property type="protein sequence ID" value="GII50721.1"/>
    <property type="molecule type" value="Genomic_DNA"/>
</dbReference>
<dbReference type="GO" id="GO:0000976">
    <property type="term" value="F:transcription cis-regulatory region binding"/>
    <property type="evidence" value="ECO:0007669"/>
    <property type="project" value="TreeGrafter"/>
</dbReference>
<evidence type="ECO:0000259" key="4">
    <source>
        <dbReference type="PROSITE" id="PS50110"/>
    </source>
</evidence>
<evidence type="ECO:0000256" key="2">
    <source>
        <dbReference type="PROSITE-ProRule" id="PRU00169"/>
    </source>
</evidence>
<dbReference type="Proteomes" id="UP000644610">
    <property type="component" value="Unassembled WGS sequence"/>
</dbReference>
<dbReference type="Gene3D" id="1.10.10.10">
    <property type="entry name" value="Winged helix-like DNA-binding domain superfamily/Winged helix DNA-binding domain"/>
    <property type="match status" value="1"/>
</dbReference>
<dbReference type="InterPro" id="IPR036388">
    <property type="entry name" value="WH-like_DNA-bd_sf"/>
</dbReference>